<protein>
    <recommendedName>
        <fullName evidence="4">2-dehydropantoate 2-reductase</fullName>
        <ecNumber evidence="4">1.1.1.169</ecNumber>
    </recommendedName>
    <alternativeName>
        <fullName evidence="4">Ketopantoate reductase</fullName>
    </alternativeName>
</protein>
<evidence type="ECO:0000256" key="3">
    <source>
        <dbReference type="ARBA" id="ARBA00023002"/>
    </source>
</evidence>
<dbReference type="Gene3D" id="1.10.1040.10">
    <property type="entry name" value="N-(1-d-carboxylethyl)-l-norvaline Dehydrogenase, domain 2"/>
    <property type="match status" value="1"/>
</dbReference>
<dbReference type="RefSeq" id="WP_152194662.1">
    <property type="nucleotide sequence ID" value="NZ_VUKD01000002.1"/>
</dbReference>
<evidence type="ECO:0000259" key="5">
    <source>
        <dbReference type="Pfam" id="PF02558"/>
    </source>
</evidence>
<dbReference type="OrthoDB" id="4186253at2"/>
<dbReference type="EMBL" id="WHPC01000013">
    <property type="protein sequence ID" value="MPV36490.1"/>
    <property type="molecule type" value="Genomic_DNA"/>
</dbReference>
<keyword evidence="4" id="KW-0566">Pantothenate biosynthesis</keyword>
<dbReference type="InterPro" id="IPR051402">
    <property type="entry name" value="KPR-Related"/>
</dbReference>
<dbReference type="GO" id="GO:0008677">
    <property type="term" value="F:2-dehydropantoate 2-reductase activity"/>
    <property type="evidence" value="ECO:0007669"/>
    <property type="project" value="UniProtKB-EC"/>
</dbReference>
<accession>A0A6N7EEN5</accession>
<keyword evidence="8" id="KW-1185">Reference proteome</keyword>
<evidence type="ECO:0000313" key="7">
    <source>
        <dbReference type="EMBL" id="MPV36490.1"/>
    </source>
</evidence>
<dbReference type="PANTHER" id="PTHR21708">
    <property type="entry name" value="PROBABLE 2-DEHYDROPANTOATE 2-REDUCTASE"/>
    <property type="match status" value="1"/>
</dbReference>
<dbReference type="EC" id="1.1.1.169" evidence="4"/>
<dbReference type="Proteomes" id="UP000437709">
    <property type="component" value="Unassembled WGS sequence"/>
</dbReference>
<comment type="function">
    <text evidence="4">Catalyzes the NADPH-dependent reduction of ketopantoate into pantoic acid.</text>
</comment>
<evidence type="ECO:0000256" key="2">
    <source>
        <dbReference type="ARBA" id="ARBA00022857"/>
    </source>
</evidence>
<dbReference type="InterPro" id="IPR036291">
    <property type="entry name" value="NAD(P)-bd_dom_sf"/>
</dbReference>
<dbReference type="InterPro" id="IPR013328">
    <property type="entry name" value="6PGD_dom2"/>
</dbReference>
<feature type="domain" description="Ketopantoate reductase N-terminal" evidence="5">
    <location>
        <begin position="2"/>
        <end position="133"/>
    </location>
</feature>
<dbReference type="InterPro" id="IPR008927">
    <property type="entry name" value="6-PGluconate_DH-like_C_sf"/>
</dbReference>
<sequence>MIAVVGPGAVGGLLATLLHRAGEDVVVVARPASAARIAVEGLVVRSEMFGELTTRVAVAPAVPAGSAVVLAVKAFGLADVLPDLVRARPAELLSLLNGLGHVRALRAVPGHVIAGSVQVESAREDGVIVQRGAALTVSVPDAAGKSRLAVALRAAGVDVRTRGSEQEVLWHKLAFLAPTALLTAWADRPLGAALRHDPATTEALVAEVAAVATADGRATDPARLASLLHRLPETMRSSLQHDVAAGGPTELEAIGGELLALGERLGVGTPVLARVVSDLRARLSG</sequence>
<dbReference type="InterPro" id="IPR013332">
    <property type="entry name" value="KPR_N"/>
</dbReference>
<evidence type="ECO:0000256" key="1">
    <source>
        <dbReference type="ARBA" id="ARBA00007870"/>
    </source>
</evidence>
<name>A0A6N7EEN5_9MICO</name>
<evidence type="ECO:0000259" key="6">
    <source>
        <dbReference type="Pfam" id="PF08546"/>
    </source>
</evidence>
<comment type="caution">
    <text evidence="7">The sequence shown here is derived from an EMBL/GenBank/DDBJ whole genome shotgun (WGS) entry which is preliminary data.</text>
</comment>
<reference evidence="7 8" key="1">
    <citation type="submission" date="2019-10" db="EMBL/GenBank/DDBJ databases">
        <title>Georgenia wutianyii sp. nov. and Georgenia yuyongxinii sp. nov. isolated from plateau pika (Ochotona curzoniae) in the Qinghai-Tibet plateau of China.</title>
        <authorList>
            <person name="Tian Z."/>
        </authorList>
    </citation>
    <scope>NUCLEOTIDE SEQUENCE [LARGE SCALE GENOMIC DNA]</scope>
    <source>
        <strain evidence="7 8">JCM 19765</strain>
    </source>
</reference>
<dbReference type="SUPFAM" id="SSF51735">
    <property type="entry name" value="NAD(P)-binding Rossmann-fold domains"/>
    <property type="match status" value="1"/>
</dbReference>
<gene>
    <name evidence="7" type="ORF">GB881_05385</name>
</gene>
<evidence type="ECO:0000256" key="4">
    <source>
        <dbReference type="RuleBase" id="RU362068"/>
    </source>
</evidence>
<proteinExistence type="inferred from homology"/>
<organism evidence="7 8">
    <name type="scientific">Georgenia subflava</name>
    <dbReference type="NCBI Taxonomy" id="1622177"/>
    <lineage>
        <taxon>Bacteria</taxon>
        <taxon>Bacillati</taxon>
        <taxon>Actinomycetota</taxon>
        <taxon>Actinomycetes</taxon>
        <taxon>Micrococcales</taxon>
        <taxon>Bogoriellaceae</taxon>
        <taxon>Georgenia</taxon>
    </lineage>
</organism>
<dbReference type="AlphaFoldDB" id="A0A6N7EEN5"/>
<dbReference type="SUPFAM" id="SSF48179">
    <property type="entry name" value="6-phosphogluconate dehydrogenase C-terminal domain-like"/>
    <property type="match status" value="1"/>
</dbReference>
<comment type="pathway">
    <text evidence="4">Cofactor biosynthesis; (R)-pantothenate biosynthesis; (R)-pantoate from 3-methyl-2-oxobutanoate: step 2/2.</text>
</comment>
<dbReference type="UniPathway" id="UPA00028">
    <property type="reaction ID" value="UER00004"/>
</dbReference>
<keyword evidence="2 4" id="KW-0521">NADP</keyword>
<feature type="domain" description="Ketopantoate reductase C-terminal" evidence="6">
    <location>
        <begin position="167"/>
        <end position="280"/>
    </location>
</feature>
<evidence type="ECO:0000313" key="8">
    <source>
        <dbReference type="Proteomes" id="UP000437709"/>
    </source>
</evidence>
<dbReference type="GO" id="GO:0015940">
    <property type="term" value="P:pantothenate biosynthetic process"/>
    <property type="evidence" value="ECO:0007669"/>
    <property type="project" value="UniProtKB-UniPathway"/>
</dbReference>
<keyword evidence="3 4" id="KW-0560">Oxidoreductase</keyword>
<comment type="catalytic activity">
    <reaction evidence="4">
        <text>(R)-pantoate + NADP(+) = 2-dehydropantoate + NADPH + H(+)</text>
        <dbReference type="Rhea" id="RHEA:16233"/>
        <dbReference type="ChEBI" id="CHEBI:11561"/>
        <dbReference type="ChEBI" id="CHEBI:15378"/>
        <dbReference type="ChEBI" id="CHEBI:15980"/>
        <dbReference type="ChEBI" id="CHEBI:57783"/>
        <dbReference type="ChEBI" id="CHEBI:58349"/>
        <dbReference type="EC" id="1.1.1.169"/>
    </reaction>
</comment>
<dbReference type="PANTHER" id="PTHR21708:SF26">
    <property type="entry name" value="2-DEHYDROPANTOATE 2-REDUCTASE"/>
    <property type="match status" value="1"/>
</dbReference>
<dbReference type="Gene3D" id="3.40.50.720">
    <property type="entry name" value="NAD(P)-binding Rossmann-like Domain"/>
    <property type="match status" value="1"/>
</dbReference>
<dbReference type="InterPro" id="IPR013752">
    <property type="entry name" value="KPA_reductase"/>
</dbReference>
<comment type="similarity">
    <text evidence="1 4">Belongs to the ketopantoate reductase family.</text>
</comment>
<dbReference type="InterPro" id="IPR003710">
    <property type="entry name" value="ApbA"/>
</dbReference>
<dbReference type="Pfam" id="PF08546">
    <property type="entry name" value="ApbA_C"/>
    <property type="match status" value="1"/>
</dbReference>
<dbReference type="NCBIfam" id="TIGR00745">
    <property type="entry name" value="apbA_panE"/>
    <property type="match status" value="1"/>
</dbReference>
<dbReference type="Pfam" id="PF02558">
    <property type="entry name" value="ApbA"/>
    <property type="match status" value="1"/>
</dbReference>
<dbReference type="GO" id="GO:0005737">
    <property type="term" value="C:cytoplasm"/>
    <property type="evidence" value="ECO:0007669"/>
    <property type="project" value="TreeGrafter"/>
</dbReference>